<accession>A0A365XTU4</accession>
<proteinExistence type="predicted"/>
<organism evidence="1 2">
    <name type="scientific">Chitinophaga flava</name>
    <dbReference type="NCBI Taxonomy" id="2259036"/>
    <lineage>
        <taxon>Bacteria</taxon>
        <taxon>Pseudomonadati</taxon>
        <taxon>Bacteroidota</taxon>
        <taxon>Chitinophagia</taxon>
        <taxon>Chitinophagales</taxon>
        <taxon>Chitinophagaceae</taxon>
        <taxon>Chitinophaga</taxon>
    </lineage>
</organism>
<keyword evidence="2" id="KW-1185">Reference proteome</keyword>
<gene>
    <name evidence="1" type="ORF">DF182_20915</name>
</gene>
<name>A0A365XTU4_9BACT</name>
<dbReference type="Proteomes" id="UP000253410">
    <property type="component" value="Unassembled WGS sequence"/>
</dbReference>
<reference evidence="1 2" key="1">
    <citation type="submission" date="2018-05" db="EMBL/GenBank/DDBJ databases">
        <title>Chitinophaga sp. K3CV102501T nov., isolated from isolated from a monsoon evergreen broad-leaved forest soil.</title>
        <authorList>
            <person name="Lv Y."/>
        </authorList>
    </citation>
    <scope>NUCLEOTIDE SEQUENCE [LARGE SCALE GENOMIC DNA]</scope>
    <source>
        <strain evidence="1 2">GDMCC 1.1325</strain>
    </source>
</reference>
<dbReference type="AlphaFoldDB" id="A0A365XTU4"/>
<evidence type="ECO:0000313" key="1">
    <source>
        <dbReference type="EMBL" id="RBL89005.1"/>
    </source>
</evidence>
<sequence length="129" mass="14957">MTVNEQIMEFDFDDCYWHDSILESIFIDRSDPGNNDSVEMVIDWYDQPRSKLVFKKVYLYKATMNFGIIAKESIDMAYITPEDDEDLVGFYKGWKGAFDHVKMNCYVIKTNSTGGEIKILAEGVQEVKI</sequence>
<protein>
    <submittedName>
        <fullName evidence="1">Uncharacterized protein</fullName>
    </submittedName>
</protein>
<comment type="caution">
    <text evidence="1">The sequence shown here is derived from an EMBL/GenBank/DDBJ whole genome shotgun (WGS) entry which is preliminary data.</text>
</comment>
<dbReference type="EMBL" id="QFFJ01000002">
    <property type="protein sequence ID" value="RBL89005.1"/>
    <property type="molecule type" value="Genomic_DNA"/>
</dbReference>
<evidence type="ECO:0000313" key="2">
    <source>
        <dbReference type="Proteomes" id="UP000253410"/>
    </source>
</evidence>